<dbReference type="Proteomes" id="UP000002531">
    <property type="component" value="Chromosome"/>
</dbReference>
<keyword evidence="3" id="KW-1185">Reference proteome</keyword>
<sequence length="121" mass="13632">MDEARGSIADLPTRSKEPHSSSLSDRAEATIVAFRKYTLPCCRSTTASMRFSRRSRIRLARHCIAVYSVVAYPDCSNVECDKAPGRKFERYPIGYVHFNNSQTLPIPGPRSTNCNGFFDDH</sequence>
<dbReference type="AlphaFoldDB" id="Q3SUJ5"/>
<dbReference type="HOGENOM" id="CLU_2035577_0_0_5"/>
<dbReference type="eggNOG" id="COG2801">
    <property type="taxonomic scope" value="Bacteria"/>
</dbReference>
<protein>
    <submittedName>
        <fullName evidence="2">Transposase (Class I)</fullName>
    </submittedName>
</protein>
<proteinExistence type="predicted"/>
<evidence type="ECO:0000313" key="2">
    <source>
        <dbReference type="EMBL" id="ABA04046.1"/>
    </source>
</evidence>
<evidence type="ECO:0000313" key="3">
    <source>
        <dbReference type="Proteomes" id="UP000002531"/>
    </source>
</evidence>
<gene>
    <name evidence="2" type="ordered locus">Nwi_0781</name>
</gene>
<dbReference type="EMBL" id="CP000115">
    <property type="protein sequence ID" value="ABA04046.1"/>
    <property type="molecule type" value="Genomic_DNA"/>
</dbReference>
<reference evidence="2 3" key="1">
    <citation type="journal article" date="2006" name="Appl. Environ. Microbiol.">
        <title>Genome sequence of the chemolithoautotrophic nitrite-oxidizing bacterium Nitrobacter winogradskyi Nb-255.</title>
        <authorList>
            <person name="Starkenburg S.R."/>
            <person name="Chain P.S."/>
            <person name="Sayavedra-Soto L.A."/>
            <person name="Hauser L."/>
            <person name="Land M.L."/>
            <person name="Larimer F.W."/>
            <person name="Malfatti S.A."/>
            <person name="Klotz M.G."/>
            <person name="Bottomley P.J."/>
            <person name="Arp D.J."/>
            <person name="Hickey W.J."/>
        </authorList>
    </citation>
    <scope>NUCLEOTIDE SEQUENCE [LARGE SCALE GENOMIC DNA]</scope>
    <source>
        <strain evidence="3">ATCC 25391 / DSM 10237 / CIP 104748 / NCIMB 11846 / Nb-255</strain>
    </source>
</reference>
<feature type="region of interest" description="Disordered" evidence="1">
    <location>
        <begin position="1"/>
        <end position="25"/>
    </location>
</feature>
<evidence type="ECO:0000256" key="1">
    <source>
        <dbReference type="SAM" id="MobiDB-lite"/>
    </source>
</evidence>
<dbReference type="KEGG" id="nwi:Nwi_0781"/>
<organism evidence="2 3">
    <name type="scientific">Nitrobacter winogradskyi (strain ATCC 25391 / DSM 10237 / CIP 104748 / NCIMB 11846 / Nb-255)</name>
    <dbReference type="NCBI Taxonomy" id="323098"/>
    <lineage>
        <taxon>Bacteria</taxon>
        <taxon>Pseudomonadati</taxon>
        <taxon>Pseudomonadota</taxon>
        <taxon>Alphaproteobacteria</taxon>
        <taxon>Hyphomicrobiales</taxon>
        <taxon>Nitrobacteraceae</taxon>
        <taxon>Nitrobacter</taxon>
    </lineage>
</organism>
<name>Q3SUJ5_NITWN</name>
<accession>Q3SUJ5</accession>